<evidence type="ECO:0000313" key="1">
    <source>
        <dbReference type="EMBL" id="KAJ8317401.1"/>
    </source>
</evidence>
<dbReference type="Proteomes" id="UP001217089">
    <property type="component" value="Unassembled WGS sequence"/>
</dbReference>
<dbReference type="EMBL" id="JARBDR010000246">
    <property type="protein sequence ID" value="KAJ8317401.1"/>
    <property type="molecule type" value="Genomic_DNA"/>
</dbReference>
<proteinExistence type="predicted"/>
<accession>A0ABQ9FL29</accession>
<name>A0ABQ9FL29_TEGGR</name>
<keyword evidence="2" id="KW-1185">Reference proteome</keyword>
<gene>
    <name evidence="1" type="ORF">KUTeg_005305</name>
</gene>
<sequence>MEDTDDDLQAEMFNAVANDDRIKLQDALTRGAKPDEFFDDLTRVSSKNILQIACEKDRI</sequence>
<organism evidence="1 2">
    <name type="scientific">Tegillarca granosa</name>
    <name type="common">Malaysian cockle</name>
    <name type="synonym">Anadara granosa</name>
    <dbReference type="NCBI Taxonomy" id="220873"/>
    <lineage>
        <taxon>Eukaryota</taxon>
        <taxon>Metazoa</taxon>
        <taxon>Spiralia</taxon>
        <taxon>Lophotrochozoa</taxon>
        <taxon>Mollusca</taxon>
        <taxon>Bivalvia</taxon>
        <taxon>Autobranchia</taxon>
        <taxon>Pteriomorphia</taxon>
        <taxon>Arcoida</taxon>
        <taxon>Arcoidea</taxon>
        <taxon>Arcidae</taxon>
        <taxon>Tegillarca</taxon>
    </lineage>
</organism>
<protein>
    <submittedName>
        <fullName evidence="1">Uncharacterized protein</fullName>
    </submittedName>
</protein>
<comment type="caution">
    <text evidence="1">The sequence shown here is derived from an EMBL/GenBank/DDBJ whole genome shotgun (WGS) entry which is preliminary data.</text>
</comment>
<evidence type="ECO:0000313" key="2">
    <source>
        <dbReference type="Proteomes" id="UP001217089"/>
    </source>
</evidence>
<reference evidence="1 2" key="1">
    <citation type="submission" date="2022-12" db="EMBL/GenBank/DDBJ databases">
        <title>Chromosome-level genome of Tegillarca granosa.</title>
        <authorList>
            <person name="Kim J."/>
        </authorList>
    </citation>
    <scope>NUCLEOTIDE SEQUENCE [LARGE SCALE GENOMIC DNA]</scope>
    <source>
        <strain evidence="1">Teg-2019</strain>
        <tissue evidence="1">Adductor muscle</tissue>
    </source>
</reference>